<keyword evidence="5 10" id="KW-0949">S-adenosyl-L-methionine</keyword>
<dbReference type="Proteomes" id="UP001183643">
    <property type="component" value="Unassembled WGS sequence"/>
</dbReference>
<name>A0AAE4CA15_9ACTN</name>
<dbReference type="NCBIfam" id="TIGR00508">
    <property type="entry name" value="bioA"/>
    <property type="match status" value="1"/>
</dbReference>
<sequence>MTAPDELLRLDRAHVWHPYGPMPGRSAPFVVSEAAGAVLTLADGRELIDGMSSWWSAIHGYRHPVLDAAVRDQLGRMSHVMFGGLTHEPAVTLARTLVELTPDGLEHVFLCDSGSVSVEVAVKMALQYQRGAGRPERRRLATWRGGYHGDTWHPMSVTDPDGGMHALWAGVLPRQLFAPPPPGGFDSPIDGSYADSLVRMVEEHADELAAVIVEPVVQGAGGMRFHHPGYLRILREVTARHGILLIFDEIATGFGRTGEMFAAGHAGVTPDVMCVGKALTGGYLTLAAALCTTEVARAISDGEGGGLAHGPTFMGNPLACAVANASIGLLRGQDWRGLVHVMEKRLRAALEPLSGFAGVRDVRVLGGIGVVQLDHPVDLPAATGAAAAEGVWLRPFRDLIYTMPPYVTSGEQIVQIGRGIAAAVRAG</sequence>
<dbReference type="SUPFAM" id="SSF53383">
    <property type="entry name" value="PLP-dependent transferases"/>
    <property type="match status" value="1"/>
</dbReference>
<evidence type="ECO:0000256" key="9">
    <source>
        <dbReference type="ARBA" id="ARBA00060970"/>
    </source>
</evidence>
<dbReference type="InterPro" id="IPR005814">
    <property type="entry name" value="Aminotrans_3"/>
</dbReference>
<feature type="binding site" evidence="10">
    <location>
        <position position="248"/>
    </location>
    <ligand>
        <name>pyridoxal 5'-phosphate</name>
        <dbReference type="ChEBI" id="CHEBI:597326"/>
    </ligand>
</feature>
<comment type="cofactor">
    <cofactor evidence="1 10">
        <name>pyridoxal 5'-phosphate</name>
        <dbReference type="ChEBI" id="CHEBI:597326"/>
    </cofactor>
</comment>
<feature type="binding site" evidence="10">
    <location>
        <position position="147"/>
    </location>
    <ligand>
        <name>substrate</name>
    </ligand>
</feature>
<dbReference type="GO" id="GO:0030170">
    <property type="term" value="F:pyridoxal phosphate binding"/>
    <property type="evidence" value="ECO:0007669"/>
    <property type="project" value="UniProtKB-UniRule"/>
</dbReference>
<evidence type="ECO:0000256" key="10">
    <source>
        <dbReference type="HAMAP-Rule" id="MF_00834"/>
    </source>
</evidence>
<dbReference type="InterPro" id="IPR005815">
    <property type="entry name" value="BioA"/>
</dbReference>
<feature type="modified residue" description="N6-(pyridoxal phosphate)lysine" evidence="10">
    <location>
        <position position="277"/>
    </location>
</feature>
<comment type="function">
    <text evidence="10">Catalyzes the transfer of the alpha-amino group from S-adenosyl-L-methionine (SAM) to 7-keto-8-aminopelargonic acid (KAPA) to form 7,8-diaminopelargonic acid (DAPA). It is the only aminotransferase known to utilize SAM as an amino donor.</text>
</comment>
<dbReference type="InterPro" id="IPR015424">
    <property type="entry name" value="PyrdxlP-dep_Trfase"/>
</dbReference>
<evidence type="ECO:0000256" key="6">
    <source>
        <dbReference type="ARBA" id="ARBA00022756"/>
    </source>
</evidence>
<evidence type="ECO:0000256" key="1">
    <source>
        <dbReference type="ARBA" id="ARBA00001933"/>
    </source>
</evidence>
<dbReference type="EC" id="2.6.1.62" evidence="10"/>
<dbReference type="NCBIfam" id="NF004624">
    <property type="entry name" value="PRK05964.1"/>
    <property type="match status" value="1"/>
</dbReference>
<dbReference type="FunFam" id="3.40.640.10:FF:000041">
    <property type="entry name" value="Adenosylmethionine-8-amino-7-oxononanoate aminotransferase"/>
    <property type="match status" value="1"/>
</dbReference>
<dbReference type="RefSeq" id="WP_310363538.1">
    <property type="nucleotide sequence ID" value="NZ_JAVDYB010000001.1"/>
</dbReference>
<dbReference type="PROSITE" id="PS00600">
    <property type="entry name" value="AA_TRANSFER_CLASS_3"/>
    <property type="match status" value="1"/>
</dbReference>
<gene>
    <name evidence="10" type="primary">bioA</name>
    <name evidence="11" type="ORF">J2S41_000948</name>
</gene>
<reference evidence="11" key="1">
    <citation type="submission" date="2023-07" db="EMBL/GenBank/DDBJ databases">
        <title>Sequencing the genomes of 1000 actinobacteria strains.</title>
        <authorList>
            <person name="Klenk H.-P."/>
        </authorList>
    </citation>
    <scope>NUCLEOTIDE SEQUENCE</scope>
    <source>
        <strain evidence="11">DSM 44707</strain>
    </source>
</reference>
<keyword evidence="10" id="KW-0963">Cytoplasm</keyword>
<dbReference type="InterPro" id="IPR015421">
    <property type="entry name" value="PyrdxlP-dep_Trfase_major"/>
</dbReference>
<dbReference type="CDD" id="cd00610">
    <property type="entry name" value="OAT_like"/>
    <property type="match status" value="1"/>
</dbReference>
<feature type="binding site" evidence="10">
    <location>
        <begin position="311"/>
        <end position="312"/>
    </location>
    <ligand>
        <name>pyridoxal 5'-phosphate</name>
        <dbReference type="ChEBI" id="CHEBI:597326"/>
    </ligand>
</feature>
<evidence type="ECO:0000256" key="5">
    <source>
        <dbReference type="ARBA" id="ARBA00022691"/>
    </source>
</evidence>
<evidence type="ECO:0000313" key="12">
    <source>
        <dbReference type="Proteomes" id="UP001183643"/>
    </source>
</evidence>
<evidence type="ECO:0000256" key="7">
    <source>
        <dbReference type="ARBA" id="ARBA00022898"/>
    </source>
</evidence>
<keyword evidence="4 10" id="KW-0808">Transferase</keyword>
<comment type="similarity">
    <text evidence="9 10">Belongs to the class-III pyridoxal-phosphate-dependent aminotransferase family. BioA subfamily.</text>
</comment>
<evidence type="ECO:0000256" key="4">
    <source>
        <dbReference type="ARBA" id="ARBA00022679"/>
    </source>
</evidence>
<keyword evidence="7 10" id="KW-0663">Pyridoxal phosphate</keyword>
<dbReference type="HAMAP" id="MF_00834">
    <property type="entry name" value="BioA"/>
    <property type="match status" value="1"/>
</dbReference>
<comment type="pathway">
    <text evidence="2 10">Cofactor biosynthesis; biotin biosynthesis; 7,8-diaminononanoate from 8-amino-7-oxononanoate (SAM route): step 1/1.</text>
</comment>
<feature type="site" description="Participates in the substrate recognition with KAPA and in a stacking interaction with the adenine ring of SAM" evidence="10">
    <location>
        <position position="19"/>
    </location>
</feature>
<comment type="catalytic activity">
    <reaction evidence="8 10">
        <text>(8S)-8-amino-7-oxononanoate + S-adenosyl-L-methionine = S-adenosyl-4-methylsulfanyl-2-oxobutanoate + (7R,8S)-7,8-diammoniononanoate</text>
        <dbReference type="Rhea" id="RHEA:16861"/>
        <dbReference type="ChEBI" id="CHEBI:16490"/>
        <dbReference type="ChEBI" id="CHEBI:59789"/>
        <dbReference type="ChEBI" id="CHEBI:149468"/>
        <dbReference type="ChEBI" id="CHEBI:149469"/>
        <dbReference type="EC" id="2.6.1.62"/>
    </reaction>
</comment>
<dbReference type="GO" id="GO:0009102">
    <property type="term" value="P:biotin biosynthetic process"/>
    <property type="evidence" value="ECO:0007669"/>
    <property type="project" value="UniProtKB-UniRule"/>
</dbReference>
<comment type="subcellular location">
    <subcellularLocation>
        <location evidence="10">Cytoplasm</location>
    </subcellularLocation>
</comment>
<feature type="binding site" evidence="10">
    <location>
        <position position="277"/>
    </location>
    <ligand>
        <name>substrate</name>
    </ligand>
</feature>
<protein>
    <recommendedName>
        <fullName evidence="10">Adenosylmethionine-8-amino-7-oxononanoate aminotransferase</fullName>
        <ecNumber evidence="10">2.6.1.62</ecNumber>
    </recommendedName>
    <alternativeName>
        <fullName evidence="10">7,8-diamino-pelargonic acid aminotransferase</fullName>
        <shortName evidence="10">DAPA AT</shortName>
        <shortName evidence="10">DAPA aminotransferase</shortName>
    </alternativeName>
    <alternativeName>
        <fullName evidence="10">7,8-diaminononanoate synthase</fullName>
        <shortName evidence="10">DANS</shortName>
    </alternativeName>
    <alternativeName>
        <fullName evidence="10">Diaminopelargonic acid synthase</fullName>
    </alternativeName>
</protein>
<dbReference type="InterPro" id="IPR015422">
    <property type="entry name" value="PyrdxlP-dep_Trfase_small"/>
</dbReference>
<comment type="subunit">
    <text evidence="10">Homodimer.</text>
</comment>
<evidence type="ECO:0000256" key="8">
    <source>
        <dbReference type="ARBA" id="ARBA00048449"/>
    </source>
</evidence>
<feature type="binding site" evidence="10">
    <location>
        <position position="54"/>
    </location>
    <ligand>
        <name>substrate</name>
    </ligand>
</feature>
<evidence type="ECO:0000256" key="3">
    <source>
        <dbReference type="ARBA" id="ARBA00022576"/>
    </source>
</evidence>
<proteinExistence type="inferred from homology"/>
<keyword evidence="6 10" id="KW-0093">Biotin biosynthesis</keyword>
<feature type="binding site" evidence="10">
    <location>
        <position position="310"/>
    </location>
    <ligand>
        <name>substrate</name>
    </ligand>
</feature>
<keyword evidence="12" id="KW-1185">Reference proteome</keyword>
<keyword evidence="3 10" id="KW-0032">Aminotransferase</keyword>
<dbReference type="InterPro" id="IPR049704">
    <property type="entry name" value="Aminotrans_3_PPA_site"/>
</dbReference>
<organism evidence="11 12">
    <name type="scientific">Catenuloplanes atrovinosus</name>
    <dbReference type="NCBI Taxonomy" id="137266"/>
    <lineage>
        <taxon>Bacteria</taxon>
        <taxon>Bacillati</taxon>
        <taxon>Actinomycetota</taxon>
        <taxon>Actinomycetes</taxon>
        <taxon>Micromonosporales</taxon>
        <taxon>Micromonosporaceae</taxon>
        <taxon>Catenuloplanes</taxon>
    </lineage>
</organism>
<accession>A0AAE4CA15</accession>
<feature type="binding site" evidence="10">
    <location>
        <position position="394"/>
    </location>
    <ligand>
        <name>substrate</name>
    </ligand>
</feature>
<dbReference type="Gene3D" id="3.40.640.10">
    <property type="entry name" value="Type I PLP-dependent aspartate aminotransferase-like (Major domain)"/>
    <property type="match status" value="1"/>
</dbReference>
<dbReference type="PANTHER" id="PTHR42684">
    <property type="entry name" value="ADENOSYLMETHIONINE-8-AMINO-7-OXONONANOATE AMINOTRANSFERASE"/>
    <property type="match status" value="1"/>
</dbReference>
<dbReference type="GO" id="GO:0004015">
    <property type="term" value="F:adenosylmethionine-8-amino-7-oxononanoate transaminase activity"/>
    <property type="evidence" value="ECO:0007669"/>
    <property type="project" value="UniProtKB-UniRule"/>
</dbReference>
<dbReference type="GO" id="GO:0005737">
    <property type="term" value="C:cytoplasm"/>
    <property type="evidence" value="ECO:0007669"/>
    <property type="project" value="UniProtKB-SubCell"/>
</dbReference>
<evidence type="ECO:0000256" key="2">
    <source>
        <dbReference type="ARBA" id="ARBA00005063"/>
    </source>
</evidence>
<comment type="caution">
    <text evidence="11">The sequence shown here is derived from an EMBL/GenBank/DDBJ whole genome shotgun (WGS) entry which is preliminary data.</text>
</comment>
<dbReference type="AlphaFoldDB" id="A0AAE4CA15"/>
<dbReference type="PANTHER" id="PTHR42684:SF17">
    <property type="entry name" value="ADENOSYLMETHIONINE-8-AMINO-7-OXONONANOATE AMINOTRANSFERASE"/>
    <property type="match status" value="1"/>
</dbReference>
<feature type="binding site" evidence="10">
    <location>
        <begin position="114"/>
        <end position="115"/>
    </location>
    <ligand>
        <name>pyridoxal 5'-phosphate</name>
        <dbReference type="ChEBI" id="CHEBI:597326"/>
    </ligand>
</feature>
<dbReference type="EMBL" id="JAVDYB010000001">
    <property type="protein sequence ID" value="MDR7274170.1"/>
    <property type="molecule type" value="Genomic_DNA"/>
</dbReference>
<evidence type="ECO:0000313" key="11">
    <source>
        <dbReference type="EMBL" id="MDR7274170.1"/>
    </source>
</evidence>
<dbReference type="Pfam" id="PF00202">
    <property type="entry name" value="Aminotran_3"/>
    <property type="match status" value="1"/>
</dbReference>
<dbReference type="Gene3D" id="3.90.1150.10">
    <property type="entry name" value="Aspartate Aminotransferase, domain 1"/>
    <property type="match status" value="1"/>
</dbReference>